<name>A0A8E2FA76_9PEZI</name>
<dbReference type="EMBL" id="KV748749">
    <property type="protein sequence ID" value="OCL13281.1"/>
    <property type="molecule type" value="Genomic_DNA"/>
</dbReference>
<protein>
    <submittedName>
        <fullName evidence="1">Uncharacterized protein</fullName>
    </submittedName>
</protein>
<dbReference type="Proteomes" id="UP000250140">
    <property type="component" value="Unassembled WGS sequence"/>
</dbReference>
<reference evidence="1 2" key="1">
    <citation type="journal article" date="2016" name="Nat. Commun.">
        <title>Ectomycorrhizal ecology is imprinted in the genome of the dominant symbiotic fungus Cenococcum geophilum.</title>
        <authorList>
            <consortium name="DOE Joint Genome Institute"/>
            <person name="Peter M."/>
            <person name="Kohler A."/>
            <person name="Ohm R.A."/>
            <person name="Kuo A."/>
            <person name="Krutzmann J."/>
            <person name="Morin E."/>
            <person name="Arend M."/>
            <person name="Barry K.W."/>
            <person name="Binder M."/>
            <person name="Choi C."/>
            <person name="Clum A."/>
            <person name="Copeland A."/>
            <person name="Grisel N."/>
            <person name="Haridas S."/>
            <person name="Kipfer T."/>
            <person name="LaButti K."/>
            <person name="Lindquist E."/>
            <person name="Lipzen A."/>
            <person name="Maire R."/>
            <person name="Meier B."/>
            <person name="Mihaltcheva S."/>
            <person name="Molinier V."/>
            <person name="Murat C."/>
            <person name="Poggeler S."/>
            <person name="Quandt C.A."/>
            <person name="Sperisen C."/>
            <person name="Tritt A."/>
            <person name="Tisserant E."/>
            <person name="Crous P.W."/>
            <person name="Henrissat B."/>
            <person name="Nehls U."/>
            <person name="Egli S."/>
            <person name="Spatafora J.W."/>
            <person name="Grigoriev I.V."/>
            <person name="Martin F.M."/>
        </authorList>
    </citation>
    <scope>NUCLEOTIDE SEQUENCE [LARGE SCALE GENOMIC DNA]</scope>
    <source>
        <strain evidence="1 2">CBS 207.34</strain>
    </source>
</reference>
<accession>A0A8E2FA76</accession>
<dbReference type="Gene3D" id="3.90.180.10">
    <property type="entry name" value="Medium-chain alcohol dehydrogenases, catalytic domain"/>
    <property type="match status" value="1"/>
</dbReference>
<keyword evidence="2" id="KW-1185">Reference proteome</keyword>
<evidence type="ECO:0000313" key="2">
    <source>
        <dbReference type="Proteomes" id="UP000250140"/>
    </source>
</evidence>
<dbReference type="OrthoDB" id="10257049at2759"/>
<organism evidence="1 2">
    <name type="scientific">Glonium stellatum</name>
    <dbReference type="NCBI Taxonomy" id="574774"/>
    <lineage>
        <taxon>Eukaryota</taxon>
        <taxon>Fungi</taxon>
        <taxon>Dikarya</taxon>
        <taxon>Ascomycota</taxon>
        <taxon>Pezizomycotina</taxon>
        <taxon>Dothideomycetes</taxon>
        <taxon>Pleosporomycetidae</taxon>
        <taxon>Gloniales</taxon>
        <taxon>Gloniaceae</taxon>
        <taxon>Glonium</taxon>
    </lineage>
</organism>
<dbReference type="AlphaFoldDB" id="A0A8E2FA76"/>
<gene>
    <name evidence="1" type="ORF">AOQ84DRAFT_385517</name>
</gene>
<dbReference type="Gene3D" id="3.40.50.720">
    <property type="entry name" value="NAD(P)-binding Rossmann-like Domain"/>
    <property type="match status" value="1"/>
</dbReference>
<proteinExistence type="predicted"/>
<sequence length="95" mass="10832">MEEVRANRILLKAATVVGYRFGEQGRRFPHEIEGVWDGFMKLVEDGGIKPVIYKEKYVGLESIPRAMEDLKARKIWGRAVITIDERGDVEGKAKL</sequence>
<evidence type="ECO:0000313" key="1">
    <source>
        <dbReference type="EMBL" id="OCL13281.1"/>
    </source>
</evidence>